<accession>A0A6J6V6J9</accession>
<gene>
    <name evidence="2" type="ORF">UFOPK2761_03124</name>
</gene>
<name>A0A6J6V6J9_9ZZZZ</name>
<dbReference type="EMBL" id="CAEZYQ010000037">
    <property type="protein sequence ID" value="CAB4766778.1"/>
    <property type="molecule type" value="Genomic_DNA"/>
</dbReference>
<reference evidence="2" key="1">
    <citation type="submission" date="2020-05" db="EMBL/GenBank/DDBJ databases">
        <authorList>
            <person name="Chiriac C."/>
            <person name="Salcher M."/>
            <person name="Ghai R."/>
            <person name="Kavagutti S V."/>
        </authorList>
    </citation>
    <scope>NUCLEOTIDE SEQUENCE</scope>
</reference>
<proteinExistence type="predicted"/>
<evidence type="ECO:0000256" key="1">
    <source>
        <dbReference type="SAM" id="MobiDB-lite"/>
    </source>
</evidence>
<organism evidence="2">
    <name type="scientific">freshwater metagenome</name>
    <dbReference type="NCBI Taxonomy" id="449393"/>
    <lineage>
        <taxon>unclassified sequences</taxon>
        <taxon>metagenomes</taxon>
        <taxon>ecological metagenomes</taxon>
    </lineage>
</organism>
<evidence type="ECO:0000313" key="2">
    <source>
        <dbReference type="EMBL" id="CAB4766778.1"/>
    </source>
</evidence>
<sequence>MTQSSPSLTAEVFSAARSEPPEGSVMPMARRISPEATPGSQRCFCSSVPIATMYGAVMSAWMPQHEPRAALTLESSSAMTALKR</sequence>
<protein>
    <submittedName>
        <fullName evidence="2">Unannotated protein</fullName>
    </submittedName>
</protein>
<feature type="region of interest" description="Disordered" evidence="1">
    <location>
        <begin position="1"/>
        <end position="26"/>
    </location>
</feature>
<dbReference type="AlphaFoldDB" id="A0A6J6V6J9"/>